<reference evidence="5 6" key="2">
    <citation type="journal article" date="2010" name="Stand. Genomic Sci.">
        <title>Complete genome sequence of Sebaldella termitidis type strain (NCTC 11300).</title>
        <authorList>
            <person name="Harmon-Smith M."/>
            <person name="Celia L."/>
            <person name="Chertkov O."/>
            <person name="Lapidus A."/>
            <person name="Copeland A."/>
            <person name="Glavina Del Rio T."/>
            <person name="Nolan M."/>
            <person name="Lucas S."/>
            <person name="Tice H."/>
            <person name="Cheng J.F."/>
            <person name="Han C."/>
            <person name="Detter J.C."/>
            <person name="Bruce D."/>
            <person name="Goodwin L."/>
            <person name="Pitluck S."/>
            <person name="Pati A."/>
            <person name="Liolios K."/>
            <person name="Ivanova N."/>
            <person name="Mavromatis K."/>
            <person name="Mikhailova N."/>
            <person name="Chen A."/>
            <person name="Palaniappan K."/>
            <person name="Land M."/>
            <person name="Hauser L."/>
            <person name="Chang Y.J."/>
            <person name="Jeffries C.D."/>
            <person name="Brettin T."/>
            <person name="Goker M."/>
            <person name="Beck B."/>
            <person name="Bristow J."/>
            <person name="Eisen J.A."/>
            <person name="Markowitz V."/>
            <person name="Hugenholtz P."/>
            <person name="Kyrpides N.C."/>
            <person name="Klenk H.P."/>
            <person name="Chen F."/>
        </authorList>
    </citation>
    <scope>NUCLEOTIDE SEQUENCE [LARGE SCALE GENOMIC DNA]</scope>
    <source>
        <strain evidence="6">ATCC 33386 / NCTC 11300</strain>
    </source>
</reference>
<protein>
    <recommendedName>
        <fullName evidence="2">Phosphocarrier protein HPr</fullName>
    </recommendedName>
</protein>
<dbReference type="HOGENOM" id="CLU_136230_2_3_0"/>
<keyword evidence="3" id="KW-0762">Sugar transport</keyword>
<dbReference type="PRINTS" id="PR00107">
    <property type="entry name" value="PHOSPHOCPHPR"/>
</dbReference>
<evidence type="ECO:0000313" key="6">
    <source>
        <dbReference type="Proteomes" id="UP000000845"/>
    </source>
</evidence>
<dbReference type="eggNOG" id="COG1925">
    <property type="taxonomic scope" value="Bacteria"/>
</dbReference>
<organism evidence="5 6">
    <name type="scientific">Sebaldella termitidis (strain ATCC 33386 / NCTC 11300)</name>
    <dbReference type="NCBI Taxonomy" id="526218"/>
    <lineage>
        <taxon>Bacteria</taxon>
        <taxon>Fusobacteriati</taxon>
        <taxon>Fusobacteriota</taxon>
        <taxon>Fusobacteriia</taxon>
        <taxon>Fusobacteriales</taxon>
        <taxon>Leptotrichiaceae</taxon>
        <taxon>Sebaldella</taxon>
    </lineage>
</organism>
<evidence type="ECO:0000259" key="4">
    <source>
        <dbReference type="PROSITE" id="PS51350"/>
    </source>
</evidence>
<dbReference type="Proteomes" id="UP000000845">
    <property type="component" value="Chromosome"/>
</dbReference>
<evidence type="ECO:0000256" key="3">
    <source>
        <dbReference type="ARBA" id="ARBA00022597"/>
    </source>
</evidence>
<dbReference type="PROSITE" id="PS00589">
    <property type="entry name" value="PTS_HPR_SER"/>
    <property type="match status" value="1"/>
</dbReference>
<dbReference type="InterPro" id="IPR000032">
    <property type="entry name" value="HPr-like"/>
</dbReference>
<evidence type="ECO:0000313" key="5">
    <source>
        <dbReference type="EMBL" id="ACZ08891.1"/>
    </source>
</evidence>
<dbReference type="InterPro" id="IPR002114">
    <property type="entry name" value="PTS_HPr_Ser_P_site"/>
</dbReference>
<dbReference type="AlphaFoldDB" id="D1AJK3"/>
<dbReference type="InterPro" id="IPR035895">
    <property type="entry name" value="HPr-like_sf"/>
</dbReference>
<comment type="function">
    <text evidence="1">General (non sugar-specific) component of the phosphoenolpyruvate-dependent sugar phosphotransferase system (sugar PTS). This major carbohydrate active-transport system catalyzes the phosphorylation of incoming sugar substrates concomitantly with their translocation across the cell membrane. The phosphoryl group from phosphoenolpyruvate (PEP) is transferred to the phosphoryl carrier protein HPr by enzyme I. Phospho-HPr then transfers it to the PTS EIIA domain.</text>
</comment>
<dbReference type="PROSITE" id="PS51350">
    <property type="entry name" value="PTS_HPR_DOM"/>
    <property type="match status" value="1"/>
</dbReference>
<sequence>MASKTVTITNPTGLHTRPGGIFVSKAKEFESDVFVEHDGKKVNGKSLLKLLSIGIKNGSEVTVTAEGSDADQAVETLGELLATIRD</sequence>
<dbReference type="STRING" id="526218.Sterm_2036"/>
<name>D1AJK3_SEBTE</name>
<keyword evidence="6" id="KW-1185">Reference proteome</keyword>
<evidence type="ECO:0000256" key="1">
    <source>
        <dbReference type="ARBA" id="ARBA00003681"/>
    </source>
</evidence>
<dbReference type="InterPro" id="IPR050399">
    <property type="entry name" value="HPr"/>
</dbReference>
<dbReference type="PANTHER" id="PTHR33705:SF1">
    <property type="entry name" value="PHOSPHOCARRIER PROTEIN HPR"/>
    <property type="match status" value="1"/>
</dbReference>
<dbReference type="Pfam" id="PF00381">
    <property type="entry name" value="PTS-HPr"/>
    <property type="match status" value="1"/>
</dbReference>
<dbReference type="PANTHER" id="PTHR33705">
    <property type="entry name" value="PHOSPHOCARRIER PROTEIN HPR"/>
    <property type="match status" value="1"/>
</dbReference>
<dbReference type="Gene3D" id="3.30.1340.10">
    <property type="entry name" value="HPr-like"/>
    <property type="match status" value="1"/>
</dbReference>
<reference evidence="6" key="1">
    <citation type="submission" date="2009-09" db="EMBL/GenBank/DDBJ databases">
        <title>The complete chromosome of Sebaldella termitidis ATCC 33386.</title>
        <authorList>
            <consortium name="US DOE Joint Genome Institute (JGI-PGF)"/>
            <person name="Lucas S."/>
            <person name="Copeland A."/>
            <person name="Lapidus A."/>
            <person name="Glavina del Rio T."/>
            <person name="Dalin E."/>
            <person name="Tice H."/>
            <person name="Bruce D."/>
            <person name="Goodwin L."/>
            <person name="Pitluck S."/>
            <person name="Kyrpides N."/>
            <person name="Mavromatis K."/>
            <person name="Ivanova N."/>
            <person name="Mikhailova N."/>
            <person name="Sims D."/>
            <person name="Meincke L."/>
            <person name="Brettin T."/>
            <person name="Detter J.C."/>
            <person name="Han C."/>
            <person name="Larimer F."/>
            <person name="Land M."/>
            <person name="Hauser L."/>
            <person name="Markowitz V."/>
            <person name="Cheng J.F."/>
            <person name="Hugenholtz P."/>
            <person name="Woyke T."/>
            <person name="Wu D."/>
            <person name="Eisen J.A."/>
        </authorList>
    </citation>
    <scope>NUCLEOTIDE SEQUENCE [LARGE SCALE GENOMIC DNA]</scope>
    <source>
        <strain evidence="6">ATCC 33386 / NCTC 11300</strain>
    </source>
</reference>
<dbReference type="KEGG" id="str:Sterm_2036"/>
<dbReference type="SUPFAM" id="SSF55594">
    <property type="entry name" value="HPr-like"/>
    <property type="match status" value="1"/>
</dbReference>
<proteinExistence type="predicted"/>
<keyword evidence="3" id="KW-0813">Transport</keyword>
<accession>D1AJK3</accession>
<dbReference type="NCBIfam" id="TIGR01003">
    <property type="entry name" value="PTS_HPr_family"/>
    <property type="match status" value="1"/>
</dbReference>
<dbReference type="RefSeq" id="WP_012861485.1">
    <property type="nucleotide sequence ID" value="NC_013517.1"/>
</dbReference>
<dbReference type="EMBL" id="CP001739">
    <property type="protein sequence ID" value="ACZ08891.1"/>
    <property type="molecule type" value="Genomic_DNA"/>
</dbReference>
<evidence type="ECO:0000256" key="2">
    <source>
        <dbReference type="ARBA" id="ARBA00020422"/>
    </source>
</evidence>
<feature type="domain" description="HPr" evidence="4">
    <location>
        <begin position="1"/>
        <end position="86"/>
    </location>
</feature>
<gene>
    <name evidence="5" type="ordered locus">Sterm_2036</name>
</gene>